<dbReference type="InterPro" id="IPR021768">
    <property type="entry name" value="DUF3332"/>
</dbReference>
<evidence type="ECO:0000313" key="1">
    <source>
        <dbReference type="EMBL" id="GLB48406.1"/>
    </source>
</evidence>
<organism evidence="1 2">
    <name type="scientific">Neptunitalea lumnitzerae</name>
    <dbReference type="NCBI Taxonomy" id="2965509"/>
    <lineage>
        <taxon>Bacteria</taxon>
        <taxon>Pseudomonadati</taxon>
        <taxon>Bacteroidota</taxon>
        <taxon>Flavobacteriia</taxon>
        <taxon>Flavobacteriales</taxon>
        <taxon>Flavobacteriaceae</taxon>
        <taxon>Neptunitalea</taxon>
    </lineage>
</organism>
<comment type="caution">
    <text evidence="1">The sequence shown here is derived from an EMBL/GenBank/DDBJ whole genome shotgun (WGS) entry which is preliminary data.</text>
</comment>
<name>A0ABQ5MG63_9FLAO</name>
<keyword evidence="2" id="KW-1185">Reference proteome</keyword>
<accession>A0ABQ5MG63</accession>
<protein>
    <submittedName>
        <fullName evidence="1">Membrane protein</fullName>
    </submittedName>
</protein>
<dbReference type="Proteomes" id="UP001143543">
    <property type="component" value="Unassembled WGS sequence"/>
</dbReference>
<proteinExistence type="predicted"/>
<dbReference type="EMBL" id="BRVO01000001">
    <property type="protein sequence ID" value="GLB48406.1"/>
    <property type="molecule type" value="Genomic_DNA"/>
</dbReference>
<reference evidence="1" key="1">
    <citation type="submission" date="2022-07" db="EMBL/GenBank/DDBJ databases">
        <title>Taxonomy of Novel Oxalotrophic and Methylotrophic Bacteria.</title>
        <authorList>
            <person name="Sahin N."/>
            <person name="Tani A."/>
        </authorList>
    </citation>
    <scope>NUCLEOTIDE SEQUENCE</scope>
    <source>
        <strain evidence="1">Y10</strain>
    </source>
</reference>
<dbReference type="Pfam" id="PF11810">
    <property type="entry name" value="DUF3332"/>
    <property type="match status" value="1"/>
</dbReference>
<evidence type="ECO:0000313" key="2">
    <source>
        <dbReference type="Proteomes" id="UP001143543"/>
    </source>
</evidence>
<gene>
    <name evidence="1" type="ORF">Y10_07740</name>
</gene>
<sequence length="186" mass="20686">MLAGSVLCTSCLGSYSAFNGLREWNSGVSDSKFVNNLLFWGLWIVPVYELFILGDTIIFNTIEFWSGSNPVAMEEGEVETQIVRHEGNKIKMTATQNKLVVEVLKGPKKGSRLDMVYNPETQTWSAVKPNGEVIELASYKDGFFLVHLPNGSNVAIDPNKPVEEGMALLNHKIEAIEERTYLASNE</sequence>